<dbReference type="PANTHER" id="PTHR21310">
    <property type="entry name" value="AMINOGLYCOSIDE PHOSPHOTRANSFERASE-RELATED-RELATED"/>
    <property type="match status" value="1"/>
</dbReference>
<evidence type="ECO:0000259" key="1">
    <source>
        <dbReference type="Pfam" id="PF01636"/>
    </source>
</evidence>
<dbReference type="AlphaFoldDB" id="A0AAJ0CAF9"/>
<dbReference type="InterPro" id="IPR011009">
    <property type="entry name" value="Kinase-like_dom_sf"/>
</dbReference>
<dbReference type="Gene3D" id="3.90.1200.10">
    <property type="match status" value="1"/>
</dbReference>
<proteinExistence type="predicted"/>
<reference evidence="2" key="1">
    <citation type="submission" date="2023-06" db="EMBL/GenBank/DDBJ databases">
        <title>Conoideocrella luteorostrata (Hypocreales: Clavicipitaceae), a potential biocontrol fungus for elongate hemlock scale in United States Christmas tree production areas.</title>
        <authorList>
            <person name="Barrett H."/>
            <person name="Lovett B."/>
            <person name="Macias A.M."/>
            <person name="Stajich J.E."/>
            <person name="Kasson M.T."/>
        </authorList>
    </citation>
    <scope>NUCLEOTIDE SEQUENCE</scope>
    <source>
        <strain evidence="2">ARSEF 14590</strain>
    </source>
</reference>
<evidence type="ECO:0000313" key="3">
    <source>
        <dbReference type="Proteomes" id="UP001251528"/>
    </source>
</evidence>
<dbReference type="InterPro" id="IPR051678">
    <property type="entry name" value="AGP_Transferase"/>
</dbReference>
<dbReference type="InterPro" id="IPR002575">
    <property type="entry name" value="Aminoglycoside_PTrfase"/>
</dbReference>
<name>A0AAJ0CAF9_9HYPO</name>
<protein>
    <recommendedName>
        <fullName evidence="1">Aminoglycoside phosphotransferase domain-containing protein</fullName>
    </recommendedName>
</protein>
<comment type="caution">
    <text evidence="2">The sequence shown here is derived from an EMBL/GenBank/DDBJ whole genome shotgun (WGS) entry which is preliminary data.</text>
</comment>
<feature type="domain" description="Aminoglycoside phosphotransferase" evidence="1">
    <location>
        <begin position="6"/>
        <end position="156"/>
    </location>
</feature>
<organism evidence="2 3">
    <name type="scientific">Conoideocrella luteorostrata</name>
    <dbReference type="NCBI Taxonomy" id="1105319"/>
    <lineage>
        <taxon>Eukaryota</taxon>
        <taxon>Fungi</taxon>
        <taxon>Dikarya</taxon>
        <taxon>Ascomycota</taxon>
        <taxon>Pezizomycotina</taxon>
        <taxon>Sordariomycetes</taxon>
        <taxon>Hypocreomycetidae</taxon>
        <taxon>Hypocreales</taxon>
        <taxon>Clavicipitaceae</taxon>
        <taxon>Conoideocrella</taxon>
    </lineage>
</organism>
<dbReference type="EMBL" id="JASWJB010000658">
    <property type="protein sequence ID" value="KAK2589493.1"/>
    <property type="molecule type" value="Genomic_DNA"/>
</dbReference>
<dbReference type="SUPFAM" id="SSF56112">
    <property type="entry name" value="Protein kinase-like (PK-like)"/>
    <property type="match status" value="1"/>
</dbReference>
<dbReference type="Proteomes" id="UP001251528">
    <property type="component" value="Unassembled WGS sequence"/>
</dbReference>
<keyword evidence="3" id="KW-1185">Reference proteome</keyword>
<dbReference type="PANTHER" id="PTHR21310:SF15">
    <property type="entry name" value="AMINOGLYCOSIDE PHOSPHOTRANSFERASE DOMAIN-CONTAINING PROTEIN"/>
    <property type="match status" value="1"/>
</dbReference>
<accession>A0AAJ0CAF9</accession>
<gene>
    <name evidence="2" type="ORF">QQS21_012827</name>
</gene>
<sequence>MTQTEKEQVAQQTAEYLSQLRQLQSPHMQSLCGQPLYSAFLFPTGYGVPHGPLGSDDELWEDMAKALEGVPEATKRRLRTRMPPSAPYTFTHGDLTNVNILVENGKLTGIIDWEASGYFPVWWEFTCAGIGLGPDDVEWKATLRKYMPDYTEAREFWRDFYMLSKYPESERACALLAADNR</sequence>
<dbReference type="Pfam" id="PF01636">
    <property type="entry name" value="APH"/>
    <property type="match status" value="1"/>
</dbReference>
<evidence type="ECO:0000313" key="2">
    <source>
        <dbReference type="EMBL" id="KAK2589493.1"/>
    </source>
</evidence>